<dbReference type="PROSITE" id="PS52004">
    <property type="entry name" value="KS3_2"/>
    <property type="match status" value="4"/>
</dbReference>
<dbReference type="InterPro" id="IPR020841">
    <property type="entry name" value="PKS_Beta-ketoAc_synthase_dom"/>
</dbReference>
<dbReference type="InterPro" id="IPR001227">
    <property type="entry name" value="Ac_transferase_dom_sf"/>
</dbReference>
<dbReference type="InterPro" id="IPR057326">
    <property type="entry name" value="KR_dom"/>
</dbReference>
<dbReference type="InterPro" id="IPR050091">
    <property type="entry name" value="PKS_NRPS_Biosynth_Enz"/>
</dbReference>
<dbReference type="GO" id="GO:0004312">
    <property type="term" value="F:fatty acid synthase activity"/>
    <property type="evidence" value="ECO:0007669"/>
    <property type="project" value="TreeGrafter"/>
</dbReference>
<dbReference type="Gene3D" id="6.10.140.1830">
    <property type="match status" value="1"/>
</dbReference>
<accession>A0A937UVH5</accession>
<feature type="region of interest" description="Disordered" evidence="7">
    <location>
        <begin position="2380"/>
        <end position="2405"/>
    </location>
</feature>
<evidence type="ECO:0000256" key="3">
    <source>
        <dbReference type="ARBA" id="ARBA00022679"/>
    </source>
</evidence>
<evidence type="ECO:0000313" key="11">
    <source>
        <dbReference type="EMBL" id="MBL7633255.1"/>
    </source>
</evidence>
<feature type="compositionally biased region" description="Basic and acidic residues" evidence="7">
    <location>
        <begin position="1983"/>
        <end position="1995"/>
    </location>
</feature>
<dbReference type="InterPro" id="IPR049551">
    <property type="entry name" value="PKS_DH_C"/>
</dbReference>
<dbReference type="InterPro" id="IPR020807">
    <property type="entry name" value="PKS_DH"/>
</dbReference>
<dbReference type="InterPro" id="IPR014031">
    <property type="entry name" value="Ketoacyl_synth_C"/>
</dbReference>
<feature type="active site" description="Proton donor; for dehydratase activity" evidence="6">
    <location>
        <position position="6010"/>
    </location>
</feature>
<dbReference type="CDD" id="cd00833">
    <property type="entry name" value="PKS"/>
    <property type="match status" value="4"/>
</dbReference>
<dbReference type="EMBL" id="JAEACQ010000378">
    <property type="protein sequence ID" value="MBL7633255.1"/>
    <property type="molecule type" value="Genomic_DNA"/>
</dbReference>
<dbReference type="InterPro" id="IPR036291">
    <property type="entry name" value="NAD(P)-bd_dom_sf"/>
</dbReference>
<reference evidence="11" key="1">
    <citation type="submission" date="2020-12" db="EMBL/GenBank/DDBJ databases">
        <title>Genomic characterization of non-nitrogen-fixing Frankia strains.</title>
        <authorList>
            <person name="Carlos-Shanley C."/>
            <person name="Guerra T."/>
            <person name="Hahn D."/>
        </authorList>
    </citation>
    <scope>NUCLEOTIDE SEQUENCE</scope>
    <source>
        <strain evidence="11">CN6</strain>
    </source>
</reference>
<dbReference type="InterPro" id="IPR049900">
    <property type="entry name" value="PKS_mFAS_DH"/>
</dbReference>
<dbReference type="GO" id="GO:0031177">
    <property type="term" value="F:phosphopantetheine binding"/>
    <property type="evidence" value="ECO:0007669"/>
    <property type="project" value="InterPro"/>
</dbReference>
<organism evidence="11 12">
    <name type="scientific">Frankia nepalensis</name>
    <dbReference type="NCBI Taxonomy" id="1836974"/>
    <lineage>
        <taxon>Bacteria</taxon>
        <taxon>Bacillati</taxon>
        <taxon>Actinomycetota</taxon>
        <taxon>Actinomycetes</taxon>
        <taxon>Frankiales</taxon>
        <taxon>Frankiaceae</taxon>
        <taxon>Frankia</taxon>
    </lineage>
</organism>
<name>A0A937UVH5_9ACTN</name>
<gene>
    <name evidence="11" type="ORF">I7412_40100</name>
</gene>
<dbReference type="InterPro" id="IPR016039">
    <property type="entry name" value="Thiolase-like"/>
</dbReference>
<dbReference type="SMART" id="SM00822">
    <property type="entry name" value="PKS_KR"/>
    <property type="match status" value="2"/>
</dbReference>
<feature type="region of interest" description="Disordered" evidence="7">
    <location>
        <begin position="1"/>
        <end position="27"/>
    </location>
</feature>
<feature type="domain" description="PKS/mFAS DH" evidence="10">
    <location>
        <begin position="2076"/>
        <end position="2419"/>
    </location>
</feature>
<feature type="region of interest" description="N-terminal hotdog fold" evidence="6">
    <location>
        <begin position="5794"/>
        <end position="5923"/>
    </location>
</feature>
<proteinExistence type="predicted"/>
<dbReference type="CDD" id="cd08956">
    <property type="entry name" value="KR_3_FAS_SDR_x"/>
    <property type="match status" value="1"/>
</dbReference>
<dbReference type="SMART" id="SM00826">
    <property type="entry name" value="PKS_DH"/>
    <property type="match status" value="2"/>
</dbReference>
<dbReference type="SUPFAM" id="SSF53901">
    <property type="entry name" value="Thiolase-like"/>
    <property type="match status" value="4"/>
</dbReference>
<keyword evidence="1" id="KW-0596">Phosphopantetheine</keyword>
<feature type="region of interest" description="Disordered" evidence="7">
    <location>
        <begin position="980"/>
        <end position="1009"/>
    </location>
</feature>
<dbReference type="Pfam" id="PF21089">
    <property type="entry name" value="PKS_DH_N"/>
    <property type="match status" value="2"/>
</dbReference>
<dbReference type="Gene3D" id="3.40.50.720">
    <property type="entry name" value="NAD(P)-binding Rossmann-like Domain"/>
    <property type="match status" value="2"/>
</dbReference>
<feature type="region of interest" description="Disordered" evidence="7">
    <location>
        <begin position="467"/>
        <end position="491"/>
    </location>
</feature>
<feature type="compositionally biased region" description="Low complexity" evidence="7">
    <location>
        <begin position="2381"/>
        <end position="2393"/>
    </location>
</feature>
<comment type="caution">
    <text evidence="11">The sequence shown here is derived from an EMBL/GenBank/DDBJ whole genome shotgun (WGS) entry which is preliminary data.</text>
</comment>
<dbReference type="InterPro" id="IPR016036">
    <property type="entry name" value="Malonyl_transacylase_ACP-bd"/>
</dbReference>
<dbReference type="PANTHER" id="PTHR43775:SF51">
    <property type="entry name" value="INACTIVE PHENOLPHTHIOCEROL SYNTHESIS POLYKETIDE SYNTHASE TYPE I PKS1-RELATED"/>
    <property type="match status" value="1"/>
</dbReference>
<dbReference type="Pfam" id="PF00550">
    <property type="entry name" value="PP-binding"/>
    <property type="match status" value="3"/>
</dbReference>
<dbReference type="SMART" id="SM00825">
    <property type="entry name" value="PKS_KS"/>
    <property type="match status" value="4"/>
</dbReference>
<dbReference type="SUPFAM" id="SSF47336">
    <property type="entry name" value="ACP-like"/>
    <property type="match status" value="3"/>
</dbReference>
<evidence type="ECO:0000259" key="9">
    <source>
        <dbReference type="PROSITE" id="PS52004"/>
    </source>
</evidence>
<sequence>MGSEKNRATAPAVGADTSPGSNRGTGISGAREPIAVVGLSCRLPQAASPAEFWRLLRDGVDAVTDAPADRWDLELLAELGLSEYGRGGFLDAVDRFDAGFFGISPREAAAMDPQQRLVLELAWEVLEDAGVVPETLRGSRTGVFVGAVGSEYASLTGRYGPAAIDRHTMTGQARGLIANRVSYLLGLRGPSLVVDAAQSSGLVAVHLACESLWRGETTLAIAGGVNLNLLADTSVAAARFGALSPDGRAYTFDARANGYVRGEGGATVLLMPLSRAIAEGWRGYGVILGGAVNNDGGGAGLAVPDGAAQAAVLRAAYADAGVDPAEVRYVELHGTGTKVGDPVEARALGAVLGAGRSEDRRLRVGSAKTNVGHLEGAAGIVGLLKVLLALRHRQLPATLHHAEPNPAIGLADLGLAVQDRLGPWPAGGGRGDGDDGDGDGDGDTLVAGVSSFGMGGTNCHLVVAGAPGIPAPRPENQETPAGGRRARTRPVTGTARPAVLPWVLSARGETALKAMATRLLAHLDADKTEADETEAPGSGTRVAAGSAARAPRPGDVAWALATTRATFEHRAVVLGWTEAELRAGLGALAAGLPAAGLHEGRAARASRVVLVFPGQGSQWVGMASALLERSPVFAAAVDDCARALAPHLDWSLHDVLGNAPGAVSLDRVDVVQPALFAVMVSLARLWESLGVRPDAVIGHSQGEIAAAHVAGALTLDDAARIVALRSRALVALAGGGAMAQLALPADEVRAHPLADPARVSVAAVNGPASTVISGDPATVAALVAEHDQRGVRARLIPVDYASHSPQVEAVGAELRAALAGIRPTSSRVTFYSTVTGGSLDTAGLDADYWYRNLRQTVLLQPATEAALADGHRLFVEVSPHPVLTGSLQETFAETEPAAEPASLGERAAAIGTLRRDEGGWERLLSSAAQAFARGAPVDWAAALRGQPAVGAVHPVPLPTYPFQRERHWLTGAYRAPAAALGHATAPADTTAPDDGPSSDGPPSTGSSWAGRLAALGDAERDRTLVELVRTHVAIVLGHVTPDAIDQDRAFKDLGFESVSAVELRDRLVAATGLPLAPSLLFNHPTIAGLVRHLGELASRRAGAAQRADGPAGDTSAGADEPIAIVGMACRFPGGIGSPEDLWRVVADGTDVVTGFPADRGWDLAGLYDPDPATPGTSYARAGGFLTDAGGFDADFFGVSPREALAMDPQQRLLLEVGWEAFERAGIDPATLRGSRTGVFVGVMPQDYGPRLHEPAGGLDGYLLTGGTTSVASGRLAYTFGLEGPAVTVDTACSSSLVALHLAAGALRGGECSLALVGGVTVLTSPGIFVEFSRQRGLAPDGRCKPFAAAADGTGWAEGAGMLLVERLSDARARGHRVLAVIRGSAVNSDGASNGLTAPNGPSQQRLIHTALRGAGLAPSDVDAVEAHGTGTRLGDPIEAEALLATYGQDRPADRPVYLGSIKSNIGHTQAAAGVAGVIKMVQALEHGLLPATLHVDAPSPHVDWTTGTAALLTEQTPWPQVTRPRRAAVSSFGISGTNAHVILEQPATERPAGSTTTGATAAPGAVGRPDAVDASAIPATLATPAVVPWALSARGEAALRAQAARLRAALPGPAGAPGADRLADPRTVGHALATTRATLPHRAVLVGRRPADFAALLDALAAGTEARGLIRGVAGGRGTVAFLFSGQGSQRPGMGRALYTAQPVFADALDEVCAALDPHLDRPLLSVLHAEPGSEAAALIHQTRYTQPALFALEVALHRLVTSLGVEPDYLTGHSLGELTAAHLAGVFTLDDAAKLVAARAALMQNLPANGAMLSLDADEATAAALLAGHEAAASVAATNHPTATVVSGSADVLESVAEDARARGIRARRLTVSGAFHSPHTDHVLDEFAAVAAAIRYAPPRIPLVSNLTGDLADPAEITTPAYWVRHVRDTVRFHQGIQALRRLGVTTYLELGPDSTLTALTRGTLDHLASQGHADGADGAGARDRDGQAGDDRDGELLLAMLRRDRDDTETALDALARLHTAGHTVRWAAAFPAPLPARVDLPTYPFQHRTFWLSPTTGTGDGLARAGLRGTGHPLLGAAVELADVTDLAEDVDHPAGPLAGRRASLVLTGRLSAATQPWLADHTIAGTVLLPGTGLVELALHAAGHTAQQHLAELTLESPLPLPVDDAVLAQVTVGAVDEAGRRDVRVYSRRDVPDAPWTRHASGVLVAEPAARTAAGTARGSAGAAQEDGELAVWPPAGAVPVPLDGLYERLDRAGYGYGPAFQGLRALWRGGPDGRTLHAEISLPDETGSAVPGGDGALELHPALLDAALHPVVGGLAGFAALTGPDAGTDGARAGSILLPFAFGGVTLTATGARTLRVRIDPLDAGRYDGGAGAGHAARAGDWSRAGGDSGAGGNSGAGEGARVALTVADGTGQPVGTISSVTLRWATRERLAVLASGTTVSAAGLYRSTWRPLPAGPLAAGRAPAAEAADAGLTLLSLPAGGPEPPAARRRAADVLARLQEWVLADEPNARLVVVVPATDLGGAPVRGLVRSAQSEHPGRIVLVEHDLPAGEALDEATVRAAVTSASAAGRDVVELRGGTVGARRLELVETVAGPTDTQRPTPPRRLDTAGTVLITGGTGTLGALAARHLVTEHGIRHLLLVSRRGPDTPGAAELATELTALGADIRIVATDLTDPAATTELIASVPDTHPLTAVIHTAGVLHDATLASLTPDQLHTVLQPKIDAAWNLHQATLNQPLAAFVLYSSVAGTLGTPGQANYAAANTYLDTLAHHRHADGRVATSLAWGLWNTEAGMDTGLTTTDRARWARAGVTPFAVAEGLALLDAALARTAAAPDAGVDGGDAVLVAGRVHLGIVNGGANGRSGVPARRRAAATRGPAGARAAGGLADVLAPLSGEEQERLVLDLVREEVAAVAGHDSPGSVDVGRAFRDLGFDSLAAVELRNQLGRRTGLTLPATLLFDYPSPAEVAEHLLAELVGRSDDRAGTPAALAGAGADDDPIVIVAASCRYPGGVTSPEELWDLVAGGVDAVSAFPADRGWDVDRLYDPDPDAPGRSYARDGGFLHDAGDFDTDFFGIPPREALAVDPQQRLLLELAWEAFERAGLDPTSLRGSRTGVFAGVMYDDYGTRVGQTSTDVEGYVLIGSTTSVASGRVSYTFGLEGPAVTIDTACSSSLVAVHLAAQALRSGECTLALAGGVTVMATPNTFIEFSRQRGLSADGRCKAFADAADGTGWGEGAGLLLLERLSDAQAGGHPVLGIVRGTAVNQDGASNGLTAPNGPSQQRVIRAALGAARLSPADVDAVEAHGTGTRLGDPIEAQALLATYGQNRPDDQPLYLGSIKSNIGHTQAAAGVAGIIKMIGALQHGVLPATLHVDQPSHHVDWTAGAVELLTDARPWPEVTRPRRAAISSFGISGTNAHLILEQPPATATGAVRPQAPAVDLGAQPEPRPAESGTPAEPGAAEPADAASQPADAPRRPLAWLLSARSSSALDAQTDRLRDFLTANPEADPAAVATTLATGRAHLDHRRVVIGHDLDTLRAGLSDPLSGTVGCPGRLAFLFTGQGSQRPGMGRELAAAFPVFAAAYDETITALDTHLTPTATTVDATRDGDAGGPPSLRDVLTADPDSDTAALIHQTHYTQPALFALEVALHRLITSLGIHPDYLTGHSLGELTAAHLAGILTLHDAAKLVTARATLMQNLPTDGAMLSLRTTEEDARELLTGHEADVSVAATNTPDSTVLSGAATSIDLIEREAQARGISARRLSVSHAFHSPRMDGVLGDFAAVATALTYARPAIPIVSNLTGELADPDDITTPAYWVRHIRETVRFHQGVRALRELGVTSFVELGPDSTLTALARGTLAGLGTDGSPAGEGDGAGGDAGNARDAVDPGRTAITIPALRRGRAEREVLLTALAQLHVHGHTVGWGGLWPPVPAAQRADLLAELPTYPFQRQTYWLAGHQATGRATHGDADGVESAFWDAVERGDVAGVARTIQLDHGAAALENGAGRVGPADEAAADGTSVAGPLAEVLPALAAWRRRSRDQAAVDGWRYRVVWRRLDVPTTPTRDTPPTSPELGDAASHPSAPAGTGPIDTGPTSTGSTSTGPRGAGPDGSGQDAGMWLLVVPTGYEDDDAVGLARAALAAHHRVVTLLADPAQADRSWFADQLRAHLPTPGQEADGPAPGRSGVLSLLGLATAAHPAEAAVPVGVAGTLALFQGLADAGLTDRGESALAGSPRLWAATRGAADTGAPDDGPPSPAAGHLWGLGHVLGLEQPRLWGGLVDLPTAGTDPAAGTDSTAGTDTAARPDTVRPGSGAAAALATLLTGGLTTDGPVTADEDQVALRAAGVFARRLVHAPATARSRTPAAGADGAWRPRGTVLVTGGTGGVGRHVARWLAEHGAEHLVLVSRRGTDAPGTGELTAELTALGARVTVAAVDIADRGALATLLDGLSLDPAPPRAVVHTAGLAQGHTPAIGITLAEHARIVTGKVAGAQHLDELLAGADLDAFVLFSSTAAVRGSGGQAAYAAGNAHLDALARRRRAAGRPATSVAWGAWADGGMIDLVGVADNLRHHGVRAMRPRLALRALGQAVGDGETTLSVADMDWSRFVASDQSGRPSQLLAEIPEARAALGAGEPTGTGTGATGGATAAALAATLVGRSATEGERALRDLVRSHVAAALGHADAAAVPLERSFRDLGLDSLTAVEVHGRLTTVTGLRLPTTLVFDHPTPAALAAHLRFELLALLPEQPAGAGAATDRAARGRARTGGSADGGPAEPIAVLGMACRYPGGVSDPDELWRLVVAGTDAISEFPTDRGWDLDALHDPDLARGGTTYARHGGFLDRAGDFDAAFFGINPREALAADPQQRLLLETAWEALERAGLDPTSLRGSHTGVYLGVLAQEYAARLRAAPPGVEGYLASGNATSVASGRISYLLGLEGPALSVDTACSSSLVALHLAVQALRRGEVDLALSGGATVMATPSLFTEFSRQRGLSPDGRCRAFASAADGTGFAEGVGVLALARLDDARRAGYPVLAVIRGSAVNQDGASNGLTAPSGPAQRRVIQAALTDAGLRAGDVDAVEAHGTGTTLGDPIEAQAIVATYGQDRPADRPLYLGSIKSNIGHTQAAAGVGGVIKMVQALRHGLLPRTLHVDEPTPHVDWSAGAVRLLTETVPWPGDDRPRRAGVSSFGMSGTNAHVVLEAAPVDAYADVTDAGTPGAAQPDAGQDTATATDSDARSPEPAGVAGQAASAADPLPWVLSARTPDALRAAARRLHTHLTAPADPVPGGLAAAGATAPPTAADVARTLAAGRAAFEHRAVVIGRPADGRDGTARRAGLLAGLAALAADQPHPALVRGHAEEPGRTVFVFPGQGSQWAGMAVQLLERSPVFAERLGACEDALAPYVDWSLRQVLRGGADLERVDVVQPALWAVMVSLAALWRSHGVEPDAVIGHSQGEIAAACVAGALSLDDGARVVALRSQAIRDIAGNGGMASVPLPADEVRARLDGAAGGALAGPLPGALSVAAVNGPASTVVAGDAAALRDLVRRYQDEGVRARTIPVDYASHSAQIEPLRDRLLDLLGPIRPRAATVPFFSTVTAGWFDTTGLDAGYWYANLRGTVRLAEAVTALLDAGHDTFVEVSPHPVLTVPISETADARGDAVPFPHPAEDPDADSQGGDGGDGGGEPSVDELTGGEPTHELAVRELARRRPGGAGPVLVTGTLRRDEGGPDRFLASLAELHVAGRPVRWDAALPATGRLVALPSYPFQRQRYWLEAADGRAGVEAAGLADAGHPLLGAAARLAGGTGTLFTGRISARSHPWVADHRVAGAVLLPGTAFVDLALHAGGQVGRPVVDDLTLREPLVLPDGGAVDVQVLVTDDGGASGTLTVHSRPATATDDNGDEDAGWTLHASATLTGHAAGAGQPADTRLTEAWPPPGAAAVDVSAFYDTMADRGYDYGPAFQGLRAAWTDGDAVYAEVALAALPGGAGAAPVPQADGSRYGLHPALFDAALHALVLAGGRQAGPSPDPAEGSDAVRLPFAWSEVALHRPGGLAARVRISPVPGSQDAVRVEIADPAGAPVATVGSLVLRPVAAASLGSRRFHDALHHVDWTVLPPAPATGDTGRQRWVVLGPDPLDLLGALTRAGVTAEAAADLGALRAAAATAPAPRIVLATPAAVPLDAPVPPGSGVPGRGRI</sequence>
<dbReference type="Gene3D" id="3.40.47.10">
    <property type="match status" value="4"/>
</dbReference>
<evidence type="ECO:0000259" key="10">
    <source>
        <dbReference type="PROSITE" id="PS52019"/>
    </source>
</evidence>
<feature type="domain" description="PKS/mFAS DH" evidence="10">
    <location>
        <begin position="5794"/>
        <end position="6099"/>
    </location>
</feature>
<dbReference type="Pfam" id="PF00109">
    <property type="entry name" value="ketoacyl-synt"/>
    <property type="match status" value="4"/>
</dbReference>
<feature type="compositionally biased region" description="Gly residues" evidence="7">
    <location>
        <begin position="5678"/>
        <end position="5687"/>
    </location>
</feature>
<dbReference type="PANTHER" id="PTHR43775">
    <property type="entry name" value="FATTY ACID SYNTHASE"/>
    <property type="match status" value="1"/>
</dbReference>
<dbReference type="SMART" id="SM01294">
    <property type="entry name" value="PKS_PP_betabranch"/>
    <property type="match status" value="3"/>
</dbReference>
<feature type="compositionally biased region" description="Gly residues" evidence="7">
    <location>
        <begin position="3875"/>
        <end position="3885"/>
    </location>
</feature>
<feature type="domain" description="Carrier" evidence="8">
    <location>
        <begin position="2907"/>
        <end position="2982"/>
    </location>
</feature>
<dbReference type="InterPro" id="IPR018201">
    <property type="entry name" value="Ketoacyl_synth_AS"/>
</dbReference>
<dbReference type="CDD" id="cd08952">
    <property type="entry name" value="KR_1_SDR_x"/>
    <property type="match status" value="1"/>
</dbReference>
<dbReference type="InterPro" id="IPR049552">
    <property type="entry name" value="PKS_DH_N"/>
</dbReference>
<dbReference type="Pfam" id="PF00698">
    <property type="entry name" value="Acyl_transf_1"/>
    <property type="match status" value="4"/>
</dbReference>
<dbReference type="Pfam" id="PF22621">
    <property type="entry name" value="CurL-like_PKS_C"/>
    <property type="match status" value="1"/>
</dbReference>
<feature type="region of interest" description="Disordered" evidence="7">
    <location>
        <begin position="5658"/>
        <end position="5697"/>
    </location>
</feature>
<dbReference type="FunFam" id="1.10.1200.10:FF:000007">
    <property type="entry name" value="Probable polyketide synthase pks17"/>
    <property type="match status" value="1"/>
</dbReference>
<dbReference type="InterPro" id="IPR014030">
    <property type="entry name" value="Ketoacyl_synth_N"/>
</dbReference>
<evidence type="ECO:0000259" key="8">
    <source>
        <dbReference type="PROSITE" id="PS50075"/>
    </source>
</evidence>
<keyword evidence="4" id="KW-0511">Multifunctional enzyme</keyword>
<dbReference type="GO" id="GO:0006633">
    <property type="term" value="P:fatty acid biosynthetic process"/>
    <property type="evidence" value="ECO:0007669"/>
    <property type="project" value="InterPro"/>
</dbReference>
<feature type="compositionally biased region" description="Low complexity" evidence="7">
    <location>
        <begin position="3456"/>
        <end position="3480"/>
    </location>
</feature>
<feature type="region of interest" description="Disordered" evidence="7">
    <location>
        <begin position="4066"/>
        <end position="4123"/>
    </location>
</feature>
<feature type="active site" description="Proton acceptor; for dehydratase activity" evidence="6">
    <location>
        <position position="2126"/>
    </location>
</feature>
<dbReference type="InterPro" id="IPR042104">
    <property type="entry name" value="PKS_dehydratase_sf"/>
</dbReference>
<evidence type="ECO:0000256" key="4">
    <source>
        <dbReference type="ARBA" id="ARBA00023268"/>
    </source>
</evidence>
<feature type="region of interest" description="Disordered" evidence="7">
    <location>
        <begin position="527"/>
        <end position="548"/>
    </location>
</feature>
<feature type="compositionally biased region" description="Low complexity" evidence="7">
    <location>
        <begin position="537"/>
        <end position="548"/>
    </location>
</feature>
<dbReference type="FunFam" id="3.40.366.10:FF:000002">
    <property type="entry name" value="Probable polyketide synthase 2"/>
    <property type="match status" value="2"/>
</dbReference>
<dbReference type="InterPro" id="IPR006162">
    <property type="entry name" value="Ppantetheine_attach_site"/>
</dbReference>
<dbReference type="SMART" id="SM00827">
    <property type="entry name" value="PKS_AT"/>
    <property type="match status" value="4"/>
</dbReference>
<dbReference type="InterPro" id="IPR013968">
    <property type="entry name" value="PKS_KR"/>
</dbReference>
<feature type="region of interest" description="Disordered" evidence="7">
    <location>
        <begin position="421"/>
        <end position="445"/>
    </location>
</feature>
<evidence type="ECO:0000256" key="7">
    <source>
        <dbReference type="SAM" id="MobiDB-lite"/>
    </source>
</evidence>
<dbReference type="InterPro" id="IPR009081">
    <property type="entry name" value="PP-bd_ACP"/>
</dbReference>
<feature type="region of interest" description="C-terminal hotdog fold" evidence="6">
    <location>
        <begin position="5940"/>
        <end position="6099"/>
    </location>
</feature>
<dbReference type="InterPro" id="IPR016035">
    <property type="entry name" value="Acyl_Trfase/lysoPLipase"/>
</dbReference>
<feature type="region of interest" description="Disordered" evidence="7">
    <location>
        <begin position="3868"/>
        <end position="3893"/>
    </location>
</feature>
<feature type="domain" description="Carrier" evidence="8">
    <location>
        <begin position="1022"/>
        <end position="1097"/>
    </location>
</feature>
<evidence type="ECO:0000256" key="1">
    <source>
        <dbReference type="ARBA" id="ARBA00022450"/>
    </source>
</evidence>
<dbReference type="InterPro" id="IPR014043">
    <property type="entry name" value="Acyl_transferase_dom"/>
</dbReference>
<dbReference type="GO" id="GO:0004315">
    <property type="term" value="F:3-oxoacyl-[acyl-carrier-protein] synthase activity"/>
    <property type="evidence" value="ECO:0007669"/>
    <property type="project" value="InterPro"/>
</dbReference>
<dbReference type="SUPFAM" id="SSF55048">
    <property type="entry name" value="Probable ACP-binding domain of malonyl-CoA ACP transacylase"/>
    <property type="match status" value="4"/>
</dbReference>
<feature type="active site" description="Proton donor; for dehydratase activity" evidence="6">
    <location>
        <position position="2312"/>
    </location>
</feature>
<dbReference type="SUPFAM" id="SSF51735">
    <property type="entry name" value="NAD(P)-binding Rossmann-fold domains"/>
    <property type="match status" value="4"/>
</dbReference>
<evidence type="ECO:0000313" key="12">
    <source>
        <dbReference type="Proteomes" id="UP000604475"/>
    </source>
</evidence>
<feature type="region of interest" description="Disordered" evidence="7">
    <location>
        <begin position="1544"/>
        <end position="1566"/>
    </location>
</feature>
<feature type="domain" description="Ketosynthase family 3 (KS3)" evidence="9">
    <location>
        <begin position="3003"/>
        <end position="3429"/>
    </location>
</feature>
<feature type="region of interest" description="N-terminal hotdog fold" evidence="6">
    <location>
        <begin position="2076"/>
        <end position="2217"/>
    </location>
</feature>
<dbReference type="Gene3D" id="1.10.1200.10">
    <property type="entry name" value="ACP-like"/>
    <property type="match status" value="3"/>
</dbReference>
<dbReference type="InterPro" id="IPR036736">
    <property type="entry name" value="ACP-like_sf"/>
</dbReference>
<feature type="active site" description="Proton acceptor; for dehydratase activity" evidence="6">
    <location>
        <position position="5826"/>
    </location>
</feature>
<evidence type="ECO:0000256" key="6">
    <source>
        <dbReference type="PROSITE-ProRule" id="PRU01363"/>
    </source>
</evidence>
<feature type="domain" description="Carrier" evidence="8">
    <location>
        <begin position="4670"/>
        <end position="4745"/>
    </location>
</feature>
<dbReference type="InterPro" id="IPR032821">
    <property type="entry name" value="PKS_assoc"/>
</dbReference>
<dbReference type="RefSeq" id="WP_203031887.1">
    <property type="nucleotide sequence ID" value="NZ_JAEACQ010000378.1"/>
</dbReference>
<dbReference type="Proteomes" id="UP000604475">
    <property type="component" value="Unassembled WGS sequence"/>
</dbReference>
<protein>
    <submittedName>
        <fullName evidence="11">SDR family NAD(P)-dependent oxidoreductase</fullName>
    </submittedName>
</protein>
<dbReference type="SMART" id="SM00823">
    <property type="entry name" value="PKS_PP"/>
    <property type="match status" value="3"/>
</dbReference>
<dbReference type="PROSITE" id="PS50075">
    <property type="entry name" value="CARRIER"/>
    <property type="match status" value="3"/>
</dbReference>
<keyword evidence="2" id="KW-0597">Phosphoprotein</keyword>
<evidence type="ECO:0000256" key="2">
    <source>
        <dbReference type="ARBA" id="ARBA00022553"/>
    </source>
</evidence>
<feature type="region of interest" description="Disordered" evidence="7">
    <location>
        <begin position="1972"/>
        <end position="1995"/>
    </location>
</feature>
<feature type="compositionally biased region" description="Gly residues" evidence="7">
    <location>
        <begin position="2394"/>
        <end position="2405"/>
    </location>
</feature>
<feature type="compositionally biased region" description="Low complexity" evidence="7">
    <location>
        <begin position="980"/>
        <end position="1007"/>
    </location>
</feature>
<dbReference type="PROSITE" id="PS00012">
    <property type="entry name" value="PHOSPHOPANTETHEINE"/>
    <property type="match status" value="2"/>
</dbReference>
<feature type="region of interest" description="Disordered" evidence="7">
    <location>
        <begin position="3445"/>
        <end position="3480"/>
    </location>
</feature>
<keyword evidence="12" id="KW-1185">Reference proteome</keyword>
<dbReference type="Pfam" id="PF14765">
    <property type="entry name" value="PS-DH"/>
    <property type="match status" value="2"/>
</dbReference>
<feature type="region of interest" description="Disordered" evidence="7">
    <location>
        <begin position="5216"/>
        <end position="5254"/>
    </location>
</feature>
<feature type="domain" description="Ketosynthase family 3 (KS3)" evidence="9">
    <location>
        <begin position="4779"/>
        <end position="5205"/>
    </location>
</feature>
<feature type="region of interest" description="Disordered" evidence="7">
    <location>
        <begin position="4292"/>
        <end position="4317"/>
    </location>
</feature>
<feature type="non-terminal residue" evidence="11">
    <location>
        <position position="6197"/>
    </location>
</feature>
<dbReference type="Gene3D" id="3.10.129.110">
    <property type="entry name" value="Polyketide synthase dehydratase"/>
    <property type="match status" value="2"/>
</dbReference>
<feature type="compositionally biased region" description="Low complexity" evidence="7">
    <location>
        <begin position="4292"/>
        <end position="4308"/>
    </location>
</feature>
<dbReference type="PROSITE" id="PS00606">
    <property type="entry name" value="KS3_1"/>
    <property type="match status" value="3"/>
</dbReference>
<dbReference type="InterPro" id="IPR020806">
    <property type="entry name" value="PKS_PP-bd"/>
</dbReference>
<feature type="domain" description="Ketosynthase family 3 (KS3)" evidence="9">
    <location>
        <begin position="31"/>
        <end position="465"/>
    </location>
</feature>
<dbReference type="Gene3D" id="3.30.70.3290">
    <property type="match status" value="5"/>
</dbReference>
<dbReference type="Pfam" id="PF16197">
    <property type="entry name" value="KAsynt_C_assoc"/>
    <property type="match status" value="3"/>
</dbReference>
<keyword evidence="3" id="KW-0808">Transferase</keyword>
<feature type="compositionally biased region" description="Low complexity" evidence="7">
    <location>
        <begin position="1552"/>
        <end position="1566"/>
    </location>
</feature>
<feature type="compositionally biased region" description="Low complexity" evidence="7">
    <location>
        <begin position="5245"/>
        <end position="5254"/>
    </location>
</feature>
<dbReference type="Pfam" id="PF08659">
    <property type="entry name" value="KR"/>
    <property type="match status" value="2"/>
</dbReference>
<keyword evidence="5" id="KW-0012">Acyltransferase</keyword>
<dbReference type="PROSITE" id="PS52019">
    <property type="entry name" value="PKS_MFAS_DH"/>
    <property type="match status" value="2"/>
</dbReference>
<evidence type="ECO:0000256" key="5">
    <source>
        <dbReference type="ARBA" id="ARBA00023315"/>
    </source>
</evidence>
<dbReference type="Gene3D" id="3.40.366.10">
    <property type="entry name" value="Malonyl-Coenzyme A Acyl Carrier Protein, domain 2"/>
    <property type="match status" value="4"/>
</dbReference>
<dbReference type="FunFam" id="3.40.47.10:FF:000019">
    <property type="entry name" value="Polyketide synthase type I"/>
    <property type="match status" value="3"/>
</dbReference>
<feature type="domain" description="Ketosynthase family 3 (KS3)" evidence="9">
    <location>
        <begin position="1119"/>
        <end position="1545"/>
    </location>
</feature>
<feature type="region of interest" description="C-terminal hotdog fold" evidence="6">
    <location>
        <begin position="2244"/>
        <end position="2419"/>
    </location>
</feature>
<feature type="compositionally biased region" description="Low complexity" evidence="7">
    <location>
        <begin position="4092"/>
        <end position="4110"/>
    </location>
</feature>
<dbReference type="SUPFAM" id="SSF52151">
    <property type="entry name" value="FabD/lysophospholipase-like"/>
    <property type="match status" value="4"/>
</dbReference>
<dbReference type="Pfam" id="PF02801">
    <property type="entry name" value="Ketoacyl-synt_C"/>
    <property type="match status" value="4"/>
</dbReference>